<evidence type="ECO:0000256" key="1">
    <source>
        <dbReference type="SAM" id="Phobius"/>
    </source>
</evidence>
<keyword evidence="1" id="KW-0472">Membrane</keyword>
<sequence>MTSLQGITQSTRNTLNPAWMLCFFASLGIVAYLFAMPEAWAAGAIIFFFATITISNPVNGVLCLFLLTPFFLGESGWPYYWMTEALVYITLLSAIFHIWLQKERVKFPLKYIFILFIIASAFSLPIDGKEFYYDFWVTPWSDLFAQWQVAHPSPKVHYLRILTNILSGA</sequence>
<feature type="transmembrane region" description="Helical" evidence="1">
    <location>
        <begin position="79"/>
        <end position="100"/>
    </location>
</feature>
<feature type="non-terminal residue" evidence="2">
    <location>
        <position position="169"/>
    </location>
</feature>
<organism evidence="2">
    <name type="scientific">hydrothermal vent metagenome</name>
    <dbReference type="NCBI Taxonomy" id="652676"/>
    <lineage>
        <taxon>unclassified sequences</taxon>
        <taxon>metagenomes</taxon>
        <taxon>ecological metagenomes</taxon>
    </lineage>
</organism>
<dbReference type="AlphaFoldDB" id="A0A3B1BLH3"/>
<protein>
    <submittedName>
        <fullName evidence="2">Uncharacterized protein</fullName>
    </submittedName>
</protein>
<accession>A0A3B1BLH3</accession>
<gene>
    <name evidence="2" type="ORF">MNBD_NITROSPINAE01-1</name>
</gene>
<dbReference type="EMBL" id="UOGC01000080">
    <property type="protein sequence ID" value="VAX18799.1"/>
    <property type="molecule type" value="Genomic_DNA"/>
</dbReference>
<keyword evidence="1" id="KW-0812">Transmembrane</keyword>
<reference evidence="2" key="1">
    <citation type="submission" date="2018-06" db="EMBL/GenBank/DDBJ databases">
        <authorList>
            <person name="Zhirakovskaya E."/>
        </authorList>
    </citation>
    <scope>NUCLEOTIDE SEQUENCE</scope>
</reference>
<feature type="transmembrane region" description="Helical" evidence="1">
    <location>
        <begin position="42"/>
        <end position="67"/>
    </location>
</feature>
<keyword evidence="1" id="KW-1133">Transmembrane helix</keyword>
<feature type="transmembrane region" description="Helical" evidence="1">
    <location>
        <begin position="107"/>
        <end position="126"/>
    </location>
</feature>
<name>A0A3B1BLH3_9ZZZZ</name>
<feature type="transmembrane region" description="Helical" evidence="1">
    <location>
        <begin position="18"/>
        <end position="35"/>
    </location>
</feature>
<proteinExistence type="predicted"/>
<evidence type="ECO:0000313" key="2">
    <source>
        <dbReference type="EMBL" id="VAX18799.1"/>
    </source>
</evidence>